<dbReference type="Pfam" id="PF07131">
    <property type="entry name" value="DUF1382"/>
    <property type="match status" value="1"/>
</dbReference>
<evidence type="ECO:0000313" key="2">
    <source>
        <dbReference type="Proteomes" id="UP000193303"/>
    </source>
</evidence>
<reference evidence="2" key="1">
    <citation type="submission" date="2017-01" db="EMBL/GenBank/DDBJ databases">
        <authorList>
            <person name="Mah S.A."/>
            <person name="Swanson W.J."/>
            <person name="Moy G.W."/>
            <person name="Vacquier V.D."/>
        </authorList>
    </citation>
    <scope>NUCLEOTIDE SEQUENCE [LARGE SCALE GENOMIC DNA]</scope>
    <source>
        <strain evidence="2">124861</strain>
    </source>
</reference>
<organism evidence="1 2">
    <name type="scientific">Neisseria dumasiana</name>
    <dbReference type="NCBI Taxonomy" id="1931275"/>
    <lineage>
        <taxon>Bacteria</taxon>
        <taxon>Pseudomonadati</taxon>
        <taxon>Pseudomonadota</taxon>
        <taxon>Betaproteobacteria</taxon>
        <taxon>Neisseriales</taxon>
        <taxon>Neisseriaceae</taxon>
        <taxon>Neisseria</taxon>
    </lineage>
</organism>
<protein>
    <recommendedName>
        <fullName evidence="3">DUF1382 domain-containing protein</fullName>
    </recommendedName>
</protein>
<comment type="caution">
    <text evidence="1">The sequence shown here is derived from an EMBL/GenBank/DDBJ whole genome shotgun (WGS) entry which is preliminary data.</text>
</comment>
<dbReference type="RefSeq" id="WP_085359612.1">
    <property type="nucleotide sequence ID" value="NZ_MTAB01000015.1"/>
</dbReference>
<dbReference type="Proteomes" id="UP000193303">
    <property type="component" value="Unassembled WGS sequence"/>
</dbReference>
<accession>A0A1X3DHZ3</accession>
<dbReference type="AlphaFoldDB" id="A0A1X3DHZ3"/>
<sequence>MIERASVQNLRQSLEMAENLKKIGLAFVPIPYISQEQKEALIKQHLKMLDTIIEEAERPSENN</sequence>
<dbReference type="InterPro" id="IPR009814">
    <property type="entry name" value="Phage_lambda_Xis_Q38267"/>
</dbReference>
<proteinExistence type="predicted"/>
<evidence type="ECO:0008006" key="3">
    <source>
        <dbReference type="Google" id="ProtNLM"/>
    </source>
</evidence>
<gene>
    <name evidence="1" type="ORF">BV912_07600</name>
</gene>
<evidence type="ECO:0000313" key="1">
    <source>
        <dbReference type="EMBL" id="OSI20426.1"/>
    </source>
</evidence>
<name>A0A1X3DHZ3_9NEIS</name>
<dbReference type="EMBL" id="MTAB01000015">
    <property type="protein sequence ID" value="OSI20426.1"/>
    <property type="molecule type" value="Genomic_DNA"/>
</dbReference>